<dbReference type="PANTHER" id="PTHR18964">
    <property type="entry name" value="ROK (REPRESSOR, ORF, KINASE) FAMILY"/>
    <property type="match status" value="1"/>
</dbReference>
<dbReference type="SUPFAM" id="SSF46785">
    <property type="entry name" value="Winged helix' DNA-binding domain"/>
    <property type="match status" value="1"/>
</dbReference>
<evidence type="ECO:0000256" key="1">
    <source>
        <dbReference type="ARBA" id="ARBA00002486"/>
    </source>
</evidence>
<organism evidence="4 5">
    <name type="scientific">Latilactobacillus curvatus</name>
    <name type="common">Lactobacillus curvatus</name>
    <dbReference type="NCBI Taxonomy" id="28038"/>
    <lineage>
        <taxon>Bacteria</taxon>
        <taxon>Bacillati</taxon>
        <taxon>Bacillota</taxon>
        <taxon>Bacilli</taxon>
        <taxon>Lactobacillales</taxon>
        <taxon>Lactobacillaceae</taxon>
        <taxon>Latilactobacillus</taxon>
    </lineage>
</organism>
<dbReference type="AlphaFoldDB" id="A0AAC9Y0W3"/>
<dbReference type="Gene3D" id="1.10.10.10">
    <property type="entry name" value="Winged helix-like DNA-binding domain superfamily/Winged helix DNA-binding domain"/>
    <property type="match status" value="1"/>
</dbReference>
<accession>A0AAC9Y0W3</accession>
<dbReference type="GO" id="GO:0042732">
    <property type="term" value="P:D-xylose metabolic process"/>
    <property type="evidence" value="ECO:0007669"/>
    <property type="project" value="UniProtKB-KW"/>
</dbReference>
<comment type="similarity">
    <text evidence="2">Belongs to the ROK (NagC/XylR) family.</text>
</comment>
<keyword evidence="3" id="KW-0119">Carbohydrate metabolism</keyword>
<keyword evidence="3" id="KW-0859">Xylose metabolism</keyword>
<evidence type="ECO:0000256" key="3">
    <source>
        <dbReference type="ARBA" id="ARBA00022629"/>
    </source>
</evidence>
<dbReference type="RefSeq" id="WP_089556853.1">
    <property type="nucleotide sequence ID" value="NZ_CP022474.1"/>
</dbReference>
<proteinExistence type="inferred from homology"/>
<dbReference type="InterPro" id="IPR043129">
    <property type="entry name" value="ATPase_NBD"/>
</dbReference>
<dbReference type="Pfam" id="PF00480">
    <property type="entry name" value="ROK"/>
    <property type="match status" value="1"/>
</dbReference>
<evidence type="ECO:0000256" key="2">
    <source>
        <dbReference type="ARBA" id="ARBA00006479"/>
    </source>
</evidence>
<dbReference type="PROSITE" id="PS01125">
    <property type="entry name" value="ROK"/>
    <property type="match status" value="1"/>
</dbReference>
<dbReference type="InterPro" id="IPR036390">
    <property type="entry name" value="WH_DNA-bd_sf"/>
</dbReference>
<protein>
    <submittedName>
        <fullName evidence="4">Transcriptional regulator</fullName>
    </submittedName>
</protein>
<dbReference type="Proteomes" id="UP000199749">
    <property type="component" value="Chromosome"/>
</dbReference>
<dbReference type="Gene3D" id="3.30.420.40">
    <property type="match status" value="2"/>
</dbReference>
<dbReference type="EMBL" id="CP022474">
    <property type="protein sequence ID" value="ASN60345.1"/>
    <property type="molecule type" value="Genomic_DNA"/>
</dbReference>
<dbReference type="SUPFAM" id="SSF53067">
    <property type="entry name" value="Actin-like ATPase domain"/>
    <property type="match status" value="1"/>
</dbReference>
<sequence length="385" mass="43470">MNESMNKDSMRDLNQKLMLQFLFNRPGTSRIEIANHLKLNKSTISSLYNTLFEQGYIIELGHGMSSETGGRRPILIKFNRNYGYTINFELGHHHLRMMVNWLNGEKITFESIPVIDEPIESIVELMKNRIRKTLIPTASHGLLGISIAVNGIVSNNVILDSPFIDMHNIDLVAELAEFAVPIRLENEANLSAIAARDYLQQSAAYNLIALDIHNGIGAGLIINGYLYRGRNGEAGEIGRSILYPDPHSQEFSPIETRFSEDAIISKLGTMKQRPQFDRTDFIQLYRSDDPDAHQLTHEFINAIAFILFNIQQSISPDKIYLQSRIISEIPSLMSLLLERHQSLSNRQPADILLSPMVETSPLYGGASLITHQILGLENYQLNLNI</sequence>
<dbReference type="InterPro" id="IPR049874">
    <property type="entry name" value="ROK_cs"/>
</dbReference>
<evidence type="ECO:0000313" key="4">
    <source>
        <dbReference type="EMBL" id="ASN60345.1"/>
    </source>
</evidence>
<name>A0AAC9Y0W3_LATCU</name>
<comment type="function">
    <text evidence="1">Transcriptional repressor of xylose-utilizing enzymes.</text>
</comment>
<reference evidence="4 5" key="1">
    <citation type="submission" date="2017-07" db="EMBL/GenBank/DDBJ databases">
        <title>Lactobacillus curvatus MRS6 whole genome.</title>
        <authorList>
            <person name="Jans C."/>
            <person name="Lagler S."/>
            <person name="Lacroix C."/>
            <person name="Meile L."/>
            <person name="Stevens M.J.A."/>
        </authorList>
    </citation>
    <scope>NUCLEOTIDE SEQUENCE [LARGE SCALE GENOMIC DNA]</scope>
    <source>
        <strain evidence="4 5">MRS6</strain>
    </source>
</reference>
<evidence type="ECO:0000313" key="5">
    <source>
        <dbReference type="Proteomes" id="UP000199749"/>
    </source>
</evidence>
<dbReference type="InterPro" id="IPR036388">
    <property type="entry name" value="WH-like_DNA-bd_sf"/>
</dbReference>
<dbReference type="PANTHER" id="PTHR18964:SF149">
    <property type="entry name" value="BIFUNCTIONAL UDP-N-ACETYLGLUCOSAMINE 2-EPIMERASE_N-ACETYLMANNOSAMINE KINASE"/>
    <property type="match status" value="1"/>
</dbReference>
<dbReference type="InterPro" id="IPR000600">
    <property type="entry name" value="ROK"/>
</dbReference>
<gene>
    <name evidence="4" type="ORF">CG419_06680</name>
</gene>